<accession>A0A8C4LQM4</accession>
<dbReference type="Ensembl" id="ENSEAST00005014038.1">
    <property type="protein sequence ID" value="ENSEASP00005012914.1"/>
    <property type="gene ID" value="ENSEASG00005009029.1"/>
</dbReference>
<sequence>MKSTQVHSSQPAAIWTSLFKPGTKTPSAGLRCTSELLRIDTFQVCKYGHQRHLT</sequence>
<organism evidence="1">
    <name type="scientific">Equus asinus asinus</name>
    <dbReference type="NCBI Taxonomy" id="83772"/>
    <lineage>
        <taxon>Eukaryota</taxon>
        <taxon>Metazoa</taxon>
        <taxon>Chordata</taxon>
        <taxon>Craniata</taxon>
        <taxon>Vertebrata</taxon>
        <taxon>Euteleostomi</taxon>
        <taxon>Mammalia</taxon>
        <taxon>Eutheria</taxon>
        <taxon>Laurasiatheria</taxon>
        <taxon>Perissodactyla</taxon>
        <taxon>Equidae</taxon>
        <taxon>Equus</taxon>
    </lineage>
</organism>
<reference evidence="1" key="1">
    <citation type="submission" date="2023-03" db="UniProtKB">
        <authorList>
            <consortium name="Ensembl"/>
        </authorList>
    </citation>
    <scope>IDENTIFICATION</scope>
</reference>
<protein>
    <submittedName>
        <fullName evidence="1">Uncharacterized protein</fullName>
    </submittedName>
</protein>
<dbReference type="AlphaFoldDB" id="A0A8C4LQM4"/>
<name>A0A8C4LQM4_EQUAS</name>
<proteinExistence type="predicted"/>
<evidence type="ECO:0000313" key="1">
    <source>
        <dbReference type="Ensembl" id="ENSEASP00005012914.1"/>
    </source>
</evidence>